<evidence type="ECO:0000256" key="6">
    <source>
        <dbReference type="PIRSR" id="PIRSR620019-2"/>
    </source>
</evidence>
<dbReference type="Pfam" id="PF17836">
    <property type="entry name" value="PglD_N"/>
    <property type="match status" value="1"/>
</dbReference>
<dbReference type="InterPro" id="IPR050179">
    <property type="entry name" value="Trans_hexapeptide_repeat"/>
</dbReference>
<evidence type="ECO:0000256" key="5">
    <source>
        <dbReference type="PIRSR" id="PIRSR620019-1"/>
    </source>
</evidence>
<evidence type="ECO:0000256" key="1">
    <source>
        <dbReference type="ARBA" id="ARBA00007274"/>
    </source>
</evidence>
<sequence>MDSLVLFGAGGHGKVLLDAARAGGGRVLFCADDDAARAGTVFCGLEVKPAAQLGSFCNCGNVALLNGIGYVGGRNVRAHVHARLTAGGWRFATVCHPAAVIAQDAVLADGVQVLAGAVVAPSVRVGVNSIINHRAVVDHDCVVGEHCHVAPGVTLCGGVRLGSGVFVGAGATVVPGVSIGDGAVIGAGATVLRHVSAGSVVAGTPAIPLAGKV</sequence>
<keyword evidence="9" id="KW-1185">Reference proteome</keyword>
<dbReference type="PANTHER" id="PTHR43300">
    <property type="entry name" value="ACETYLTRANSFERASE"/>
    <property type="match status" value="1"/>
</dbReference>
<evidence type="ECO:0000259" key="7">
    <source>
        <dbReference type="Pfam" id="PF17836"/>
    </source>
</evidence>
<evidence type="ECO:0000313" key="9">
    <source>
        <dbReference type="Proteomes" id="UP000002710"/>
    </source>
</evidence>
<keyword evidence="4 8" id="KW-0012">Acyltransferase</keyword>
<dbReference type="EMBL" id="CP000112">
    <property type="protein sequence ID" value="ABB37160.1"/>
    <property type="molecule type" value="Genomic_DNA"/>
</dbReference>
<name>Q316I6_OLEA2</name>
<dbReference type="NCBIfam" id="TIGR03570">
    <property type="entry name" value="NeuD_NnaD"/>
    <property type="match status" value="1"/>
</dbReference>
<dbReference type="InterPro" id="IPR020019">
    <property type="entry name" value="AcTrfase_PglD-like"/>
</dbReference>
<keyword evidence="3" id="KW-0677">Repeat</keyword>
<keyword evidence="2 8" id="KW-0808">Transferase</keyword>
<dbReference type="eggNOG" id="COG0110">
    <property type="taxonomic scope" value="Bacteria"/>
</dbReference>
<feature type="binding site" evidence="6">
    <location>
        <position position="72"/>
    </location>
    <ligand>
        <name>substrate</name>
    </ligand>
</feature>
<reference evidence="8 9" key="1">
    <citation type="journal article" date="2011" name="J. Bacteriol.">
        <title>Complete genome sequence and updated annotation of Desulfovibrio alaskensis G20.</title>
        <authorList>
            <person name="Hauser L.J."/>
            <person name="Land M.L."/>
            <person name="Brown S.D."/>
            <person name="Larimer F."/>
            <person name="Keller K.L."/>
            <person name="Rapp-Giles B.J."/>
            <person name="Price M.N."/>
            <person name="Lin M."/>
            <person name="Bruce D.C."/>
            <person name="Detter J.C."/>
            <person name="Tapia R."/>
            <person name="Han C.S."/>
            <person name="Goodwin L.A."/>
            <person name="Cheng J.F."/>
            <person name="Pitluck S."/>
            <person name="Copeland A."/>
            <person name="Lucas S."/>
            <person name="Nolan M."/>
            <person name="Lapidus A.L."/>
            <person name="Palumbo A.V."/>
            <person name="Wall J.D."/>
        </authorList>
    </citation>
    <scope>NUCLEOTIDE SEQUENCE [LARGE SCALE GENOMIC DNA]</scope>
    <source>
        <strain evidence="9">ATCC BAA 1058 / DSM 17464 / G20</strain>
    </source>
</reference>
<gene>
    <name evidence="8" type="ordered locus">Dde_0359</name>
</gene>
<feature type="binding site" evidence="6">
    <location>
        <position position="148"/>
    </location>
    <ligand>
        <name>acetyl-CoA</name>
        <dbReference type="ChEBI" id="CHEBI:57288"/>
    </ligand>
</feature>
<dbReference type="KEGG" id="dde:Dde_0359"/>
<evidence type="ECO:0000256" key="2">
    <source>
        <dbReference type="ARBA" id="ARBA00022679"/>
    </source>
</evidence>
<evidence type="ECO:0000256" key="4">
    <source>
        <dbReference type="ARBA" id="ARBA00023315"/>
    </source>
</evidence>
<feature type="binding site" evidence="6">
    <location>
        <begin position="32"/>
        <end position="33"/>
    </location>
    <ligand>
        <name>substrate</name>
    </ligand>
</feature>
<feature type="active site" description="Proton acceptor" evidence="5">
    <location>
        <position position="139"/>
    </location>
</feature>
<dbReference type="Gene3D" id="3.40.50.20">
    <property type="match status" value="1"/>
</dbReference>
<dbReference type="Proteomes" id="UP000002710">
    <property type="component" value="Chromosome"/>
</dbReference>
<dbReference type="RefSeq" id="WP_011366498.1">
    <property type="nucleotide sequence ID" value="NC_007519.1"/>
</dbReference>
<dbReference type="InterPro" id="IPR041561">
    <property type="entry name" value="PglD_N"/>
</dbReference>
<dbReference type="InterPro" id="IPR011004">
    <property type="entry name" value="Trimer_LpxA-like_sf"/>
</dbReference>
<evidence type="ECO:0000313" key="8">
    <source>
        <dbReference type="EMBL" id="ABB37160.1"/>
    </source>
</evidence>
<dbReference type="GO" id="GO:0016746">
    <property type="term" value="F:acyltransferase activity"/>
    <property type="evidence" value="ECO:0007669"/>
    <property type="project" value="UniProtKB-KW"/>
</dbReference>
<evidence type="ECO:0000256" key="3">
    <source>
        <dbReference type="ARBA" id="ARBA00022737"/>
    </source>
</evidence>
<dbReference type="PROSITE" id="PS00101">
    <property type="entry name" value="HEXAPEP_TRANSFERASES"/>
    <property type="match status" value="1"/>
</dbReference>
<dbReference type="SUPFAM" id="SSF51161">
    <property type="entry name" value="Trimeric LpxA-like enzymes"/>
    <property type="match status" value="1"/>
</dbReference>
<dbReference type="CDD" id="cd03360">
    <property type="entry name" value="LbH_AT_putative"/>
    <property type="match status" value="1"/>
</dbReference>
<dbReference type="PANTHER" id="PTHR43300:SF7">
    <property type="entry name" value="UDP-N-ACETYLBACILLOSAMINE N-ACETYLTRANSFERASE"/>
    <property type="match status" value="1"/>
</dbReference>
<dbReference type="STRING" id="207559.Dde_0359"/>
<dbReference type="InterPro" id="IPR001451">
    <property type="entry name" value="Hexapep"/>
</dbReference>
<organism evidence="8 9">
    <name type="scientific">Oleidesulfovibrio alaskensis (strain ATCC BAA-1058 / DSM 17464 / G20)</name>
    <name type="common">Desulfovibrio alaskensis</name>
    <dbReference type="NCBI Taxonomy" id="207559"/>
    <lineage>
        <taxon>Bacteria</taxon>
        <taxon>Pseudomonadati</taxon>
        <taxon>Thermodesulfobacteriota</taxon>
        <taxon>Desulfovibrionia</taxon>
        <taxon>Desulfovibrionales</taxon>
        <taxon>Desulfovibrionaceae</taxon>
        <taxon>Oleidesulfovibrio</taxon>
    </lineage>
</organism>
<feature type="site" description="Increases basicity of active site His" evidence="5">
    <location>
        <position position="140"/>
    </location>
</feature>
<dbReference type="Gene3D" id="2.160.10.10">
    <property type="entry name" value="Hexapeptide repeat proteins"/>
    <property type="match status" value="1"/>
</dbReference>
<protein>
    <submittedName>
        <fullName evidence="8">Sugar O-acyltransferase, sialic acid O-acetyltransferase NeuD family</fullName>
    </submittedName>
</protein>
<dbReference type="AlphaFoldDB" id="Q316I6"/>
<dbReference type="HOGENOM" id="CLU_081811_2_3_7"/>
<dbReference type="Pfam" id="PF00132">
    <property type="entry name" value="Hexapep"/>
    <property type="match status" value="1"/>
</dbReference>
<comment type="similarity">
    <text evidence="1">Belongs to the transferase hexapeptide repeat family.</text>
</comment>
<accession>Q316I6</accession>
<dbReference type="InterPro" id="IPR018357">
    <property type="entry name" value="Hexapep_transf_CS"/>
</dbReference>
<feature type="domain" description="PglD N-terminal" evidence="7">
    <location>
        <begin position="4"/>
        <end position="48"/>
    </location>
</feature>
<proteinExistence type="inferred from homology"/>